<dbReference type="InterPro" id="IPR005107">
    <property type="entry name" value="CO_DH_flav_C"/>
</dbReference>
<dbReference type="InterPro" id="IPR012175">
    <property type="entry name" value="Xanth_DH_ssu_bac"/>
</dbReference>
<keyword evidence="3" id="KW-0274">FAD</keyword>
<gene>
    <name evidence="8" type="ORF">SAMN06296008_11243</name>
</gene>
<dbReference type="Pfam" id="PF00941">
    <property type="entry name" value="FAD_binding_5"/>
    <property type="match status" value="1"/>
</dbReference>
<evidence type="ECO:0000259" key="6">
    <source>
        <dbReference type="PROSITE" id="PS51085"/>
    </source>
</evidence>
<dbReference type="InterPro" id="IPR016167">
    <property type="entry name" value="FAD-bd_PCMH_sub1"/>
</dbReference>
<dbReference type="RefSeq" id="WP_084284774.1">
    <property type="nucleotide sequence ID" value="NZ_FWXJ01000012.1"/>
</dbReference>
<dbReference type="SUPFAM" id="SSF54292">
    <property type="entry name" value="2Fe-2S ferredoxin-like"/>
    <property type="match status" value="1"/>
</dbReference>
<dbReference type="Pfam" id="PF01799">
    <property type="entry name" value="Fer2_2"/>
    <property type="match status" value="1"/>
</dbReference>
<dbReference type="Pfam" id="PF03450">
    <property type="entry name" value="CO_deh_flav_C"/>
    <property type="match status" value="1"/>
</dbReference>
<dbReference type="SUPFAM" id="SSF56176">
    <property type="entry name" value="FAD-binding/transporter-associated domain-like"/>
    <property type="match status" value="1"/>
</dbReference>
<dbReference type="Gene3D" id="1.10.150.120">
    <property type="entry name" value="[2Fe-2S]-binding domain"/>
    <property type="match status" value="1"/>
</dbReference>
<evidence type="ECO:0000256" key="5">
    <source>
        <dbReference type="ARBA" id="ARBA00023004"/>
    </source>
</evidence>
<dbReference type="GO" id="GO:0005506">
    <property type="term" value="F:iron ion binding"/>
    <property type="evidence" value="ECO:0007669"/>
    <property type="project" value="InterPro"/>
</dbReference>
<dbReference type="NCBIfam" id="TIGR02963">
    <property type="entry name" value="xanthine_xdhA"/>
    <property type="match status" value="1"/>
</dbReference>
<dbReference type="PROSITE" id="PS00197">
    <property type="entry name" value="2FE2S_FER_1"/>
    <property type="match status" value="1"/>
</dbReference>
<dbReference type="InterPro" id="IPR002346">
    <property type="entry name" value="Mopterin_DH_FAD-bd"/>
</dbReference>
<dbReference type="SUPFAM" id="SSF55447">
    <property type="entry name" value="CO dehydrogenase flavoprotein C-terminal domain-like"/>
    <property type="match status" value="1"/>
</dbReference>
<evidence type="ECO:0000256" key="4">
    <source>
        <dbReference type="ARBA" id="ARBA00023002"/>
    </source>
</evidence>
<evidence type="ECO:0000313" key="8">
    <source>
        <dbReference type="EMBL" id="SMC70414.1"/>
    </source>
</evidence>
<keyword evidence="4" id="KW-0560">Oxidoreductase</keyword>
<dbReference type="Gene3D" id="3.30.43.10">
    <property type="entry name" value="Uridine Diphospho-n-acetylenolpyruvylglucosamine Reductase, domain 2"/>
    <property type="match status" value="1"/>
</dbReference>
<dbReference type="InterPro" id="IPR016208">
    <property type="entry name" value="Ald_Oxase/xanthine_DH-like"/>
</dbReference>
<dbReference type="Pfam" id="PF00111">
    <property type="entry name" value="Fer2"/>
    <property type="match status" value="1"/>
</dbReference>
<dbReference type="CDD" id="cd00207">
    <property type="entry name" value="fer2"/>
    <property type="match status" value="1"/>
</dbReference>
<dbReference type="PROSITE" id="PS51387">
    <property type="entry name" value="FAD_PCMH"/>
    <property type="match status" value="1"/>
</dbReference>
<dbReference type="InterPro" id="IPR001041">
    <property type="entry name" value="2Fe-2S_ferredoxin-type"/>
</dbReference>
<dbReference type="SUPFAM" id="SSF47741">
    <property type="entry name" value="CO dehydrogenase ISP C-domain like"/>
    <property type="match status" value="1"/>
</dbReference>
<dbReference type="SMART" id="SM01092">
    <property type="entry name" value="CO_deh_flav_C"/>
    <property type="match status" value="1"/>
</dbReference>
<dbReference type="PIRSF" id="PIRSF036557">
    <property type="entry name" value="XdhA_RC"/>
    <property type="match status" value="1"/>
</dbReference>
<feature type="domain" description="FAD-binding PCMH-type" evidence="7">
    <location>
        <begin position="192"/>
        <end position="369"/>
    </location>
</feature>
<feature type="domain" description="2Fe-2S ferredoxin-type" evidence="6">
    <location>
        <begin position="7"/>
        <end position="92"/>
    </location>
</feature>
<accession>A0A1W2BC51</accession>
<dbReference type="Proteomes" id="UP000192708">
    <property type="component" value="Unassembled WGS sequence"/>
</dbReference>
<dbReference type="EMBL" id="FWXJ01000012">
    <property type="protein sequence ID" value="SMC70414.1"/>
    <property type="molecule type" value="Genomic_DNA"/>
</dbReference>
<dbReference type="Gene3D" id="3.10.20.30">
    <property type="match status" value="1"/>
</dbReference>
<dbReference type="InterPro" id="IPR036010">
    <property type="entry name" value="2Fe-2S_ferredoxin-like_sf"/>
</dbReference>
<keyword evidence="5" id="KW-0408">Iron</keyword>
<keyword evidence="1" id="KW-0285">Flavoprotein</keyword>
<proteinExistence type="predicted"/>
<dbReference type="PANTHER" id="PTHR45444:SF3">
    <property type="entry name" value="XANTHINE DEHYDROGENASE"/>
    <property type="match status" value="1"/>
</dbReference>
<evidence type="ECO:0000259" key="7">
    <source>
        <dbReference type="PROSITE" id="PS51387"/>
    </source>
</evidence>
<dbReference type="InterPro" id="IPR002888">
    <property type="entry name" value="2Fe-2S-bd"/>
</dbReference>
<reference evidence="8 9" key="1">
    <citation type="submission" date="2017-04" db="EMBL/GenBank/DDBJ databases">
        <authorList>
            <person name="Afonso C.L."/>
            <person name="Miller P.J."/>
            <person name="Scott M.A."/>
            <person name="Spackman E."/>
            <person name="Goraichik I."/>
            <person name="Dimitrov K.M."/>
            <person name="Suarez D.L."/>
            <person name="Swayne D.E."/>
        </authorList>
    </citation>
    <scope>NUCLEOTIDE SEQUENCE [LARGE SCALE GENOMIC DNA]</scope>
    <source>
        <strain evidence="8 9">VK13</strain>
    </source>
</reference>
<dbReference type="GO" id="GO:0071949">
    <property type="term" value="F:FAD binding"/>
    <property type="evidence" value="ECO:0007669"/>
    <property type="project" value="InterPro"/>
</dbReference>
<evidence type="ECO:0000256" key="3">
    <source>
        <dbReference type="ARBA" id="ARBA00022827"/>
    </source>
</evidence>
<dbReference type="Gene3D" id="3.30.390.50">
    <property type="entry name" value="CO dehydrogenase flavoprotein, C-terminal domain"/>
    <property type="match status" value="1"/>
</dbReference>
<dbReference type="InterPro" id="IPR036884">
    <property type="entry name" value="2Fe-2S-bd_dom_sf"/>
</dbReference>
<dbReference type="InterPro" id="IPR036683">
    <property type="entry name" value="CO_DH_flav_C_dom_sf"/>
</dbReference>
<protein>
    <submittedName>
        <fullName evidence="8">Xanthine dehydrogenase small subunit</fullName>
    </submittedName>
</protein>
<keyword evidence="2" id="KW-0479">Metal-binding</keyword>
<dbReference type="PANTHER" id="PTHR45444">
    <property type="entry name" value="XANTHINE DEHYDROGENASE"/>
    <property type="match status" value="1"/>
</dbReference>
<dbReference type="InterPro" id="IPR006058">
    <property type="entry name" value="2Fe2S_fd_BS"/>
</dbReference>
<dbReference type="InterPro" id="IPR016166">
    <property type="entry name" value="FAD-bd_PCMH"/>
</dbReference>
<dbReference type="InterPro" id="IPR036318">
    <property type="entry name" value="FAD-bd_PCMH-like_sf"/>
</dbReference>
<dbReference type="OrthoDB" id="9179439at2"/>
<dbReference type="STRING" id="1938817.SAMN06296008_11243"/>
<evidence type="ECO:0000256" key="2">
    <source>
        <dbReference type="ARBA" id="ARBA00022723"/>
    </source>
</evidence>
<dbReference type="GO" id="GO:0051537">
    <property type="term" value="F:2 iron, 2 sulfur cluster binding"/>
    <property type="evidence" value="ECO:0007669"/>
    <property type="project" value="InterPro"/>
</dbReference>
<dbReference type="InterPro" id="IPR016169">
    <property type="entry name" value="FAD-bd_PCMH_sub2"/>
</dbReference>
<dbReference type="PROSITE" id="PS51085">
    <property type="entry name" value="2FE2S_FER_2"/>
    <property type="match status" value="1"/>
</dbReference>
<sequence length="496" mass="55409">MIPKSSQTIQFYLDDELIQLPVENQQETLLDFIRLQTNNTSVKEGCGEGDCGACMVLQAQTEQGKLVYKTVNSCIKFVPGLHKKSIYTAKYISQSLQELHPVQQAMVTCHGSQCGFCTPGFVISLLAHYLDGESKHAHEDDVINAISGNLCRCTGYRPIIEAGLQMQELPEPMRFSRADAFSEKRLQQQIDLELQPDLVSDLFIAPSDLETFASVYVAHPEYQILAGGTDVGLWVTQHLKQLKPILFIGEVKELQQIKEQDQSIWIGAGVNLEDAFKRIVHHFPDLEELHQRFASLPIRKSGTLCGNVANGSPIGDSMPILIALNTRVVLRQGQTTREMNLEDFYLGYQQKNLQPGEFVEAVKIPLPTTNERIASYKVSKRFEQDISAICFGAKLVVENGLIQSIRVAFGGMAATPKRAILLENYLINKPWSLSVIQDAQEIIEQDFAPLSDLRASANYRTTVAKNLLVRFYNEVNQSGLSLHDFSPIISEAHANE</sequence>
<evidence type="ECO:0000256" key="1">
    <source>
        <dbReference type="ARBA" id="ARBA00022630"/>
    </source>
</evidence>
<evidence type="ECO:0000313" key="9">
    <source>
        <dbReference type="Proteomes" id="UP000192708"/>
    </source>
</evidence>
<dbReference type="Gene3D" id="3.30.465.10">
    <property type="match status" value="1"/>
</dbReference>
<dbReference type="AlphaFoldDB" id="A0A1W2BC51"/>
<dbReference type="InterPro" id="IPR014307">
    <property type="entry name" value="Xanthine_DH_ssu"/>
</dbReference>
<keyword evidence="9" id="KW-1185">Reference proteome</keyword>
<dbReference type="InterPro" id="IPR012675">
    <property type="entry name" value="Beta-grasp_dom_sf"/>
</dbReference>
<name>A0A1W2BC51_9BURK</name>
<dbReference type="GO" id="GO:0004854">
    <property type="term" value="F:xanthine dehydrogenase activity"/>
    <property type="evidence" value="ECO:0007669"/>
    <property type="project" value="InterPro"/>
</dbReference>
<organism evidence="8 9">
    <name type="scientific">Polynucleobacter kasalickyi</name>
    <dbReference type="NCBI Taxonomy" id="1938817"/>
    <lineage>
        <taxon>Bacteria</taxon>
        <taxon>Pseudomonadati</taxon>
        <taxon>Pseudomonadota</taxon>
        <taxon>Betaproteobacteria</taxon>
        <taxon>Burkholderiales</taxon>
        <taxon>Burkholderiaceae</taxon>
        <taxon>Polynucleobacter</taxon>
    </lineage>
</organism>